<dbReference type="Proteomes" id="UP000829291">
    <property type="component" value="Chromosome 2"/>
</dbReference>
<feature type="compositionally biased region" description="Polar residues" evidence="2">
    <location>
        <begin position="779"/>
        <end position="788"/>
    </location>
</feature>
<keyword evidence="3" id="KW-1185">Reference proteome</keyword>
<evidence type="ECO:0000256" key="1">
    <source>
        <dbReference type="ARBA" id="ARBA00008839"/>
    </source>
</evidence>
<gene>
    <name evidence="4" type="primary">LOC107226206</name>
</gene>
<evidence type="ECO:0000256" key="2">
    <source>
        <dbReference type="SAM" id="MobiDB-lite"/>
    </source>
</evidence>
<protein>
    <submittedName>
        <fullName evidence="4">Disks large-associated protein 5</fullName>
    </submittedName>
</protein>
<comment type="similarity">
    <text evidence="1">Belongs to the SAPAP family.</text>
</comment>
<dbReference type="Pfam" id="PF03359">
    <property type="entry name" value="GKAP"/>
    <property type="match status" value="1"/>
</dbReference>
<dbReference type="RefSeq" id="XP_046589195.1">
    <property type="nucleotide sequence ID" value="XM_046733239.1"/>
</dbReference>
<feature type="region of interest" description="Disordered" evidence="2">
    <location>
        <begin position="636"/>
        <end position="662"/>
    </location>
</feature>
<evidence type="ECO:0000313" key="3">
    <source>
        <dbReference type="Proteomes" id="UP000829291"/>
    </source>
</evidence>
<organism evidence="3 4">
    <name type="scientific">Neodiprion lecontei</name>
    <name type="common">Redheaded pine sawfly</name>
    <dbReference type="NCBI Taxonomy" id="441921"/>
    <lineage>
        <taxon>Eukaryota</taxon>
        <taxon>Metazoa</taxon>
        <taxon>Ecdysozoa</taxon>
        <taxon>Arthropoda</taxon>
        <taxon>Hexapoda</taxon>
        <taxon>Insecta</taxon>
        <taxon>Pterygota</taxon>
        <taxon>Neoptera</taxon>
        <taxon>Endopterygota</taxon>
        <taxon>Hymenoptera</taxon>
        <taxon>Tenthredinoidea</taxon>
        <taxon>Diprionidae</taxon>
        <taxon>Diprioninae</taxon>
        <taxon>Neodiprion</taxon>
    </lineage>
</organism>
<dbReference type="InterPro" id="IPR005026">
    <property type="entry name" value="SAPAP"/>
</dbReference>
<accession>A0ABM3FME0</accession>
<feature type="compositionally biased region" description="Basic and acidic residues" evidence="2">
    <location>
        <begin position="746"/>
        <end position="755"/>
    </location>
</feature>
<feature type="compositionally biased region" description="Basic and acidic residues" evidence="2">
    <location>
        <begin position="799"/>
        <end position="808"/>
    </location>
</feature>
<dbReference type="PANTHER" id="PTHR12353:SF1">
    <property type="entry name" value="DISKS LARGE-ASSOCIATED PROTEIN 5"/>
    <property type="match status" value="1"/>
</dbReference>
<reference evidence="4" key="1">
    <citation type="submission" date="2025-08" db="UniProtKB">
        <authorList>
            <consortium name="RefSeq"/>
        </authorList>
    </citation>
    <scope>IDENTIFICATION</scope>
    <source>
        <tissue evidence="4">Thorax and Abdomen</tissue>
    </source>
</reference>
<feature type="compositionally biased region" description="Basic residues" evidence="2">
    <location>
        <begin position="760"/>
        <end position="770"/>
    </location>
</feature>
<dbReference type="GeneID" id="107226206"/>
<feature type="region of interest" description="Disordered" evidence="2">
    <location>
        <begin position="733"/>
        <end position="808"/>
    </location>
</feature>
<feature type="region of interest" description="Disordered" evidence="2">
    <location>
        <begin position="510"/>
        <end position="529"/>
    </location>
</feature>
<evidence type="ECO:0000313" key="4">
    <source>
        <dbReference type="RefSeq" id="XP_046589195.1"/>
    </source>
</evidence>
<dbReference type="PANTHER" id="PTHR12353">
    <property type="entry name" value="DISKS LARGE-ASSOCIATED PROTEIN DAP SAP90/PSD-95-ASSOCIATED PROTEIN"/>
    <property type="match status" value="1"/>
</dbReference>
<name>A0ABM3FME0_NEOLC</name>
<proteinExistence type="inferred from homology"/>
<sequence length="808" mass="91331">MCALWTNCCCCKNPGGVRSEQKRQDMADLRTHYKKKAIGFGNLEESRIIRAVEKANTRKQRRSAVYAVNRKIIGSGSPATSSIGCIENVQDEAKDQIIEEDRQMKLSRWRAERDLQKKIQKAMKPPVFRAGVCHHKLNSPVFLHQSLPTSKLVKSSIPPRITRATAKRLASKACMKAHTPDAGIVLRNKKPITKVFSQRNIHKDVKSVEKTIPIPDSSFAPDNYEFRPPTGLTSLPLFGQAALQGPKQNYDTTATPTFFSPYIVNAGMKDALRQKRLQQANTVANSVPMQLNSNELLTAAAFEKDQERTPTYFRKTTDGEVMRLKALCWDWMMIKSAPDTPEDAQLMINQAIGQTNLLIDKKVKQFRKLITECETGLGEKLVTCDDLQGFWDMMYMQVEDCDSRFGKLNQLKERNWQEDEQKKIKAKKIATKPSVAVTKKNVASKPSSIREMILAARKMKMESQANQNSPTVTISESSKPCVESLGLPTVKFDGGFFMVESPKKIVIPRSLQKSTPLPHPKFSEESKHRRSALRSIGVSQILKPLEIESEPLIPFSTFQQTPGKSILKQTESHKSASCTTRSKNKVNFAGNEEIFTKSNDPLCKESSITLHDSESINKKLEAELDVKKRLDFLSLDSSDSDSETQCTEKIHEQSGSELSCNDKANRRKNKNLRTLEDCNIVKIERNEFSDAIIVRENSVGLARVTRTTRQSVLKQLTKEMKLDIPNIHSDIAETSYDRVSPMETSKLQKENKQPESPKSTKLRRSTRRSVKFTGEECTVCSSSEQVQPMTPHIKRRITKSSERRKSFK</sequence>